<evidence type="ECO:0000259" key="1">
    <source>
        <dbReference type="PROSITE" id="PS51379"/>
    </source>
</evidence>
<dbReference type="PROSITE" id="PS51379">
    <property type="entry name" value="4FE4S_FER_2"/>
    <property type="match status" value="1"/>
</dbReference>
<feature type="domain" description="4Fe-4S ferredoxin-type" evidence="1">
    <location>
        <begin position="6"/>
        <end position="39"/>
    </location>
</feature>
<proteinExistence type="predicted"/>
<protein>
    <recommendedName>
        <fullName evidence="1">4Fe-4S ferredoxin-type domain-containing protein</fullName>
    </recommendedName>
</protein>
<dbReference type="SUPFAM" id="SSF54862">
    <property type="entry name" value="4Fe-4S ferredoxins"/>
    <property type="match status" value="1"/>
</dbReference>
<accession>X0ZVY4</accession>
<gene>
    <name evidence="2" type="ORF">S01H1_82841</name>
</gene>
<dbReference type="EMBL" id="BARS01056205">
    <property type="protein sequence ID" value="GAG52251.1"/>
    <property type="molecule type" value="Genomic_DNA"/>
</dbReference>
<dbReference type="InterPro" id="IPR017896">
    <property type="entry name" value="4Fe4S_Fe-S-bd"/>
</dbReference>
<dbReference type="AlphaFoldDB" id="X0ZVY4"/>
<organism evidence="2">
    <name type="scientific">marine sediment metagenome</name>
    <dbReference type="NCBI Taxonomy" id="412755"/>
    <lineage>
        <taxon>unclassified sequences</taxon>
        <taxon>metagenomes</taxon>
        <taxon>ecological metagenomes</taxon>
    </lineage>
</organism>
<comment type="caution">
    <text evidence="2">The sequence shown here is derived from an EMBL/GenBank/DDBJ whole genome shotgun (WGS) entry which is preliminary data.</text>
</comment>
<feature type="non-terminal residue" evidence="2">
    <location>
        <position position="1"/>
    </location>
</feature>
<sequence>VLVDNIVTVVRREKCLSCNRWCTLCEEVCPTGAISCPLEIVIEGR</sequence>
<name>X0ZVY4_9ZZZZ</name>
<reference evidence="2" key="1">
    <citation type="journal article" date="2014" name="Front. Microbiol.">
        <title>High frequency of phylogenetically diverse reductive dehalogenase-homologous genes in deep subseafloor sedimentary metagenomes.</title>
        <authorList>
            <person name="Kawai M."/>
            <person name="Futagami T."/>
            <person name="Toyoda A."/>
            <person name="Takaki Y."/>
            <person name="Nishi S."/>
            <person name="Hori S."/>
            <person name="Arai W."/>
            <person name="Tsubouchi T."/>
            <person name="Morono Y."/>
            <person name="Uchiyama I."/>
            <person name="Ito T."/>
            <person name="Fujiyama A."/>
            <person name="Inagaki F."/>
            <person name="Takami H."/>
        </authorList>
    </citation>
    <scope>NUCLEOTIDE SEQUENCE</scope>
    <source>
        <strain evidence="2">Expedition CK06-06</strain>
    </source>
</reference>
<evidence type="ECO:0000313" key="2">
    <source>
        <dbReference type="EMBL" id="GAG52251.1"/>
    </source>
</evidence>